<feature type="transmembrane region" description="Helical" evidence="1">
    <location>
        <begin position="193"/>
        <end position="210"/>
    </location>
</feature>
<evidence type="ECO:0000313" key="3">
    <source>
        <dbReference type="Proteomes" id="UP000509371"/>
    </source>
</evidence>
<evidence type="ECO:0000313" key="2">
    <source>
        <dbReference type="EMBL" id="QKK81959.1"/>
    </source>
</evidence>
<feature type="transmembrane region" description="Helical" evidence="1">
    <location>
        <begin position="672"/>
        <end position="705"/>
    </location>
</feature>
<dbReference type="AlphaFoldDB" id="A0A859D4U3"/>
<name>A0A859D4U3_9GAMM</name>
<sequence length="708" mass="81682">MKKLNYKSNFFSNEFYFFKSNRFNDHLISALVGVFVFIPFLLLGASHDGFEDIEYSFVPLFEWFLRQYNGDFSPVNFLWELGWSAPLAHGAWSFPGNLLIGNITAKTYFFIFYSFHLYLCCVGFLGIARLYNSSRWYAVISALLLSFLPPQGWYIFVHDAPSVLATLQLVPVIVYLFLRLAENTASSCYMGRCYWYYSILLGLAISYLFTSGHPGMFYAFFFVPALASMVIVIRVRYPLLRLLKNLIPVAFILIVLSYPKIASYWSVYSIQSADSIDRIVYGINPAHHDFFWTQSIIFPFLAISKLNFESLYELYFYFARTTRYLPFLWLIFLFSILISRRVFFYVVGFVLLTYFLQNLFLYGVTGGSSGANHFFEGVMAASLIFIVSQSPNKYKSSFLNDFFSIICIFTIFFMIGQQYGFKKYTSSFLNSTSSSHHNGSSLVSGLEEYGIFSGDRIIVTSDFERSLRKQKFKHRYIHSTAFALDGIANVSMFGKGVAGEEIYKSWRQGYSLLTLEALIASLDLNKENLDFYLKSFGIKGVLDMNKVEDTHWILVDRKRGAFLRLVDEQTSFKEIEIVHSYENCKKNLSCTLQASIMNLPNVTTEFFEEKVLFYVPSLNEVRYVALPIRYHDNLVISSNLSSDIKTTNCAGIVCVVLMKDTRKISVTSYLNYINVYTLLSTYIIIFMGCLFWIISILRAVFPFFLDDY</sequence>
<accession>A0A859D4U3</accession>
<feature type="transmembrane region" description="Helical" evidence="1">
    <location>
        <begin position="402"/>
        <end position="421"/>
    </location>
</feature>
<feature type="transmembrane region" description="Helical" evidence="1">
    <location>
        <begin position="162"/>
        <end position="181"/>
    </location>
</feature>
<reference evidence="2 3" key="1">
    <citation type="submission" date="2020-06" db="EMBL/GenBank/DDBJ databases">
        <authorList>
            <person name="Voronona O.L."/>
            <person name="Aksenova E.I."/>
            <person name="Kunda M.S."/>
            <person name="Semenov A.N."/>
            <person name="Ryzhova N."/>
        </authorList>
    </citation>
    <scope>NUCLEOTIDE SEQUENCE [LARGE SCALE GENOMIC DNA]</scope>
    <source>
        <strain evidence="2 3">MPKMM3633</strain>
    </source>
</reference>
<keyword evidence="1" id="KW-0472">Membrane</keyword>
<feature type="transmembrane region" description="Helical" evidence="1">
    <location>
        <begin position="247"/>
        <end position="270"/>
    </location>
</feature>
<dbReference type="RefSeq" id="WP_176336281.1">
    <property type="nucleotide sequence ID" value="NZ_BAAAEF010000032.1"/>
</dbReference>
<feature type="transmembrane region" description="Helical" evidence="1">
    <location>
        <begin position="27"/>
        <end position="45"/>
    </location>
</feature>
<organism evidence="2 3">
    <name type="scientific">Marinomonas primoryensis</name>
    <dbReference type="NCBI Taxonomy" id="178399"/>
    <lineage>
        <taxon>Bacteria</taxon>
        <taxon>Pseudomonadati</taxon>
        <taxon>Pseudomonadota</taxon>
        <taxon>Gammaproteobacteria</taxon>
        <taxon>Oceanospirillales</taxon>
        <taxon>Oceanospirillaceae</taxon>
        <taxon>Marinomonas</taxon>
    </lineage>
</organism>
<dbReference type="KEGG" id="mpri:MP3633_3232"/>
<protein>
    <submittedName>
        <fullName evidence="2">Putative transmembrane protein</fullName>
    </submittedName>
</protein>
<feature type="transmembrane region" description="Helical" evidence="1">
    <location>
        <begin position="315"/>
        <end position="336"/>
    </location>
</feature>
<keyword evidence="1" id="KW-1133">Transmembrane helix</keyword>
<feature type="transmembrane region" description="Helical" evidence="1">
    <location>
        <begin position="216"/>
        <end position="235"/>
    </location>
</feature>
<proteinExistence type="predicted"/>
<evidence type="ECO:0000256" key="1">
    <source>
        <dbReference type="SAM" id="Phobius"/>
    </source>
</evidence>
<dbReference type="EMBL" id="CP054301">
    <property type="protein sequence ID" value="QKK81959.1"/>
    <property type="molecule type" value="Genomic_DNA"/>
</dbReference>
<keyword evidence="1 2" id="KW-0812">Transmembrane</keyword>
<feature type="transmembrane region" description="Helical" evidence="1">
    <location>
        <begin position="342"/>
        <end position="362"/>
    </location>
</feature>
<dbReference type="Proteomes" id="UP000509371">
    <property type="component" value="Chromosome"/>
</dbReference>
<feature type="transmembrane region" description="Helical" evidence="1">
    <location>
        <begin position="135"/>
        <end position="156"/>
    </location>
</feature>
<gene>
    <name evidence="2" type="ORF">MP3633_3232</name>
</gene>
<feature type="transmembrane region" description="Helical" evidence="1">
    <location>
        <begin position="108"/>
        <end position="128"/>
    </location>
</feature>